<reference evidence="8" key="2">
    <citation type="submission" date="2025-08" db="UniProtKB">
        <authorList>
            <consortium name="Ensembl"/>
        </authorList>
    </citation>
    <scope>IDENTIFICATION</scope>
</reference>
<sequence length="538" mass="59969">AKCYISELSCTMSQGKDNARLKSYKNKSLNTDEMRRRREEEGLQLRKQKKDEQLFKRRNVATVEDDGVLEDDGMADSDVLNYASIDTAMHHYTDKYDFIHCSSIIALCCMSSTEPNPPIDEVIATPGVVECFVEFLKRRENCTLQFEAAWVLTNIASGTSHQTRVVIQAGAVPIFIEMLSSDFEDVQEQAVWALGNIAGDSTECRDFVIDCNILPSLVQLLAKQNRLTMMRNAVWALSNLCRGKNPPPDFTKVSPCLSVLSWLLFVNDTDILADACWALSYLSDGPNDKIQAVIDSGVCRRLVELLMHSDYKVVSPALRAVGNIVTGDDLQTQVILNCSALQSLLHLLSSPKESIKKEACWTISNITAGNRAQIQMVIDAGLLNPLITILQVAEFRTRKEAAWAITNATSGGSAEQIRHLVELGCIKPLCDLLTLMDSKIVQVALNGIENILRLGELEAKRGGGINPYCALIEEAYGLDKLEFLQGHENQEIYQKAFDLIERYFNTEDEDPSLAPAVDLQQQQFLFQQCEAPMEGFQL</sequence>
<evidence type="ECO:0000256" key="3">
    <source>
        <dbReference type="ARBA" id="ARBA00022737"/>
    </source>
</evidence>
<name>A0A672G5F1_SALFA</name>
<feature type="repeat" description="ARM" evidence="6">
    <location>
        <begin position="212"/>
        <end position="240"/>
    </location>
</feature>
<evidence type="ECO:0000313" key="8">
    <source>
        <dbReference type="Ensembl" id="ENSSFAP00005014148.1"/>
    </source>
</evidence>
<evidence type="ECO:0000256" key="4">
    <source>
        <dbReference type="ARBA" id="ARBA00022927"/>
    </source>
</evidence>
<dbReference type="InterPro" id="IPR036975">
    <property type="entry name" value="Importin-a_IBB_sf"/>
</dbReference>
<dbReference type="InterPro" id="IPR002652">
    <property type="entry name" value="Importin-a_IBB"/>
</dbReference>
<feature type="domain" description="IBB" evidence="7">
    <location>
        <begin position="4"/>
        <end position="67"/>
    </location>
</feature>
<evidence type="ECO:0000256" key="2">
    <source>
        <dbReference type="ARBA" id="ARBA00022448"/>
    </source>
</evidence>
<dbReference type="SMART" id="SM00185">
    <property type="entry name" value="ARM"/>
    <property type="match status" value="8"/>
</dbReference>
<evidence type="ECO:0000313" key="9">
    <source>
        <dbReference type="Proteomes" id="UP000472267"/>
    </source>
</evidence>
<dbReference type="Gene3D" id="1.20.5.690">
    <property type="entry name" value="Importin-alpha, importin-beta-binding domain"/>
    <property type="match status" value="1"/>
</dbReference>
<dbReference type="Pfam" id="PF16186">
    <property type="entry name" value="Arm_3"/>
    <property type="match status" value="1"/>
</dbReference>
<evidence type="ECO:0000256" key="5">
    <source>
        <dbReference type="PIRNR" id="PIRNR005673"/>
    </source>
</evidence>
<dbReference type="Gene3D" id="1.25.10.10">
    <property type="entry name" value="Leucine-rich Repeat Variant"/>
    <property type="match status" value="1"/>
</dbReference>
<dbReference type="PROSITE" id="PS50176">
    <property type="entry name" value="ARM_REPEAT"/>
    <property type="match status" value="4"/>
</dbReference>
<accession>A0A672G5F1</accession>
<keyword evidence="9" id="KW-1185">Reference proteome</keyword>
<proteinExistence type="inferred from homology"/>
<dbReference type="Pfam" id="PF00514">
    <property type="entry name" value="Arm"/>
    <property type="match status" value="8"/>
</dbReference>
<feature type="repeat" description="ARM" evidence="6">
    <location>
        <begin position="170"/>
        <end position="198"/>
    </location>
</feature>
<dbReference type="InterPro" id="IPR000225">
    <property type="entry name" value="Armadillo"/>
</dbReference>
<organism evidence="8 9">
    <name type="scientific">Salarias fasciatus</name>
    <name type="common">Jewelled blenny</name>
    <name type="synonym">Blennius fasciatus</name>
    <dbReference type="NCBI Taxonomy" id="181472"/>
    <lineage>
        <taxon>Eukaryota</taxon>
        <taxon>Metazoa</taxon>
        <taxon>Chordata</taxon>
        <taxon>Craniata</taxon>
        <taxon>Vertebrata</taxon>
        <taxon>Euteleostomi</taxon>
        <taxon>Actinopterygii</taxon>
        <taxon>Neopterygii</taxon>
        <taxon>Teleostei</taxon>
        <taxon>Neoteleostei</taxon>
        <taxon>Acanthomorphata</taxon>
        <taxon>Ovalentaria</taxon>
        <taxon>Blenniimorphae</taxon>
        <taxon>Blenniiformes</taxon>
        <taxon>Blennioidei</taxon>
        <taxon>Blenniidae</taxon>
        <taxon>Salariinae</taxon>
        <taxon>Salarias</taxon>
    </lineage>
</organism>
<dbReference type="GO" id="GO:0061608">
    <property type="term" value="F:nuclear import signal receptor activity"/>
    <property type="evidence" value="ECO:0007669"/>
    <property type="project" value="InterPro"/>
</dbReference>
<dbReference type="InterPro" id="IPR016024">
    <property type="entry name" value="ARM-type_fold"/>
</dbReference>
<dbReference type="SUPFAM" id="SSF48371">
    <property type="entry name" value="ARM repeat"/>
    <property type="match status" value="1"/>
</dbReference>
<dbReference type="InterPro" id="IPR024931">
    <property type="entry name" value="Importin_alpha"/>
</dbReference>
<dbReference type="PANTHER" id="PTHR23316">
    <property type="entry name" value="IMPORTIN ALPHA"/>
    <property type="match status" value="1"/>
</dbReference>
<dbReference type="InterPro" id="IPR011989">
    <property type="entry name" value="ARM-like"/>
</dbReference>
<keyword evidence="3" id="KW-0677">Repeat</keyword>
<reference evidence="8" key="3">
    <citation type="submission" date="2025-09" db="UniProtKB">
        <authorList>
            <consortium name="Ensembl"/>
        </authorList>
    </citation>
    <scope>IDENTIFICATION</scope>
</reference>
<dbReference type="FunFam" id="1.25.10.10:FF:000013">
    <property type="entry name" value="Importin subunit alpha"/>
    <property type="match status" value="1"/>
</dbReference>
<comment type="similarity">
    <text evidence="1 5">Belongs to the importin alpha family.</text>
</comment>
<dbReference type="Pfam" id="PF01749">
    <property type="entry name" value="IBB"/>
    <property type="match status" value="1"/>
</dbReference>
<reference evidence="8" key="1">
    <citation type="submission" date="2019-06" db="EMBL/GenBank/DDBJ databases">
        <authorList>
            <consortium name="Wellcome Sanger Institute Data Sharing"/>
        </authorList>
    </citation>
    <scope>NUCLEOTIDE SEQUENCE [LARGE SCALE GENOMIC DNA]</scope>
</reference>
<keyword evidence="4 5" id="KW-0653">Protein transport</keyword>
<dbReference type="InterPro" id="IPR032413">
    <property type="entry name" value="Arm_3"/>
</dbReference>
<dbReference type="GO" id="GO:0005737">
    <property type="term" value="C:cytoplasm"/>
    <property type="evidence" value="ECO:0007669"/>
    <property type="project" value="InterPro"/>
</dbReference>
<dbReference type="Proteomes" id="UP000472267">
    <property type="component" value="Chromosome 9"/>
</dbReference>
<evidence type="ECO:0000256" key="6">
    <source>
        <dbReference type="PROSITE-ProRule" id="PRU00259"/>
    </source>
</evidence>
<dbReference type="PROSITE" id="PS51214">
    <property type="entry name" value="IBB"/>
    <property type="match status" value="1"/>
</dbReference>
<keyword evidence="2 5" id="KW-0813">Transport</keyword>
<dbReference type="FunFam" id="1.20.5.690:FF:000001">
    <property type="entry name" value="Importin subunit alpha"/>
    <property type="match status" value="1"/>
</dbReference>
<protein>
    <recommendedName>
        <fullName evidence="5">Importin subunit alpha</fullName>
    </recommendedName>
</protein>
<dbReference type="Ensembl" id="ENSSFAT00005014738.1">
    <property type="protein sequence ID" value="ENSSFAP00005014148.1"/>
    <property type="gene ID" value="ENSSFAG00005007217.1"/>
</dbReference>
<evidence type="ECO:0000256" key="1">
    <source>
        <dbReference type="ARBA" id="ARBA00010394"/>
    </source>
</evidence>
<gene>
    <name evidence="8" type="primary">kpna1</name>
</gene>
<feature type="repeat" description="ARM" evidence="6">
    <location>
        <begin position="127"/>
        <end position="170"/>
    </location>
</feature>
<dbReference type="GO" id="GO:0006606">
    <property type="term" value="P:protein import into nucleus"/>
    <property type="evidence" value="ECO:0007669"/>
    <property type="project" value="InterPro"/>
</dbReference>
<evidence type="ECO:0000259" key="7">
    <source>
        <dbReference type="PROSITE" id="PS51214"/>
    </source>
</evidence>
<dbReference type="AlphaFoldDB" id="A0A672G5F1"/>
<feature type="repeat" description="ARM" evidence="6">
    <location>
        <begin position="339"/>
        <end position="381"/>
    </location>
</feature>
<dbReference type="PIRSF" id="PIRSF005673">
    <property type="entry name" value="Importin_alpha"/>
    <property type="match status" value="1"/>
</dbReference>